<dbReference type="AlphaFoldDB" id="G4TSN4"/>
<comment type="caution">
    <text evidence="1">The sequence shown here is derived from an EMBL/GenBank/DDBJ whole genome shotgun (WGS) entry which is preliminary data.</text>
</comment>
<evidence type="ECO:0000313" key="2">
    <source>
        <dbReference type="Proteomes" id="UP000007148"/>
    </source>
</evidence>
<keyword evidence="2" id="KW-1185">Reference proteome</keyword>
<dbReference type="OrthoDB" id="3242924at2759"/>
<dbReference type="HOGENOM" id="CLU_1571254_0_0_1"/>
<sequence length="170" mass="18711">MKSIFKNIPKKLMKIGGLRVLGSSQVIRGTWAASRVTSNTLRDSSYVRLTLLRSSYTPDGTIVDKETCSYVCLHHILVAEVSSSSSDGIHEASRELLAYVSACNTQGDATQESVWYSELRAPEFVHINTIQCVVGRIKVGKRWGIIDTSLNCARTTFVGPEDIDLEANDS</sequence>
<dbReference type="Proteomes" id="UP000007148">
    <property type="component" value="Unassembled WGS sequence"/>
</dbReference>
<organism evidence="1 2">
    <name type="scientific">Serendipita indica (strain DSM 11827)</name>
    <name type="common">Root endophyte fungus</name>
    <name type="synonym">Piriformospora indica</name>
    <dbReference type="NCBI Taxonomy" id="1109443"/>
    <lineage>
        <taxon>Eukaryota</taxon>
        <taxon>Fungi</taxon>
        <taxon>Dikarya</taxon>
        <taxon>Basidiomycota</taxon>
        <taxon>Agaricomycotina</taxon>
        <taxon>Agaricomycetes</taxon>
        <taxon>Sebacinales</taxon>
        <taxon>Serendipitaceae</taxon>
        <taxon>Serendipita</taxon>
    </lineage>
</organism>
<dbReference type="InParanoid" id="G4TSN4"/>
<protein>
    <submittedName>
        <fullName evidence="1">Uncharacterized protein</fullName>
    </submittedName>
</protein>
<evidence type="ECO:0000313" key="1">
    <source>
        <dbReference type="EMBL" id="CCA74327.1"/>
    </source>
</evidence>
<accession>G4TSN4</accession>
<name>G4TSN4_SERID</name>
<proteinExistence type="predicted"/>
<gene>
    <name evidence="1" type="ORF">PIIN_08280</name>
</gene>
<reference evidence="1 2" key="1">
    <citation type="journal article" date="2011" name="PLoS Pathog.">
        <title>Endophytic Life Strategies Decoded by Genome and Transcriptome Analyses of the Mutualistic Root Symbiont Piriformospora indica.</title>
        <authorList>
            <person name="Zuccaro A."/>
            <person name="Lahrmann U."/>
            <person name="Guldener U."/>
            <person name="Langen G."/>
            <person name="Pfiffi S."/>
            <person name="Biedenkopf D."/>
            <person name="Wong P."/>
            <person name="Samans B."/>
            <person name="Grimm C."/>
            <person name="Basiewicz M."/>
            <person name="Murat C."/>
            <person name="Martin F."/>
            <person name="Kogel K.H."/>
        </authorList>
    </citation>
    <scope>NUCLEOTIDE SEQUENCE [LARGE SCALE GENOMIC DNA]</scope>
    <source>
        <strain evidence="1 2">DSM 11827</strain>
    </source>
</reference>
<dbReference type="STRING" id="1109443.G4TSN4"/>
<dbReference type="EMBL" id="CAFZ01000302">
    <property type="protein sequence ID" value="CCA74327.1"/>
    <property type="molecule type" value="Genomic_DNA"/>
</dbReference>